<dbReference type="EMBL" id="CM055098">
    <property type="protein sequence ID" value="KAJ7548690.1"/>
    <property type="molecule type" value="Genomic_DNA"/>
</dbReference>
<reference evidence="2" key="1">
    <citation type="journal article" date="2024" name="Proc. Natl. Acad. Sci. U.S.A.">
        <title>Extraordinary preservation of gene collinearity over three hundred million years revealed in homosporous lycophytes.</title>
        <authorList>
            <person name="Li C."/>
            <person name="Wickell D."/>
            <person name="Kuo L.Y."/>
            <person name="Chen X."/>
            <person name="Nie B."/>
            <person name="Liao X."/>
            <person name="Peng D."/>
            <person name="Ji J."/>
            <person name="Jenkins J."/>
            <person name="Williams M."/>
            <person name="Shu S."/>
            <person name="Plott C."/>
            <person name="Barry K."/>
            <person name="Rajasekar S."/>
            <person name="Grimwood J."/>
            <person name="Han X."/>
            <person name="Sun S."/>
            <person name="Hou Z."/>
            <person name="He W."/>
            <person name="Dai G."/>
            <person name="Sun C."/>
            <person name="Schmutz J."/>
            <person name="Leebens-Mack J.H."/>
            <person name="Li F.W."/>
            <person name="Wang L."/>
        </authorList>
    </citation>
    <scope>NUCLEOTIDE SEQUENCE [LARGE SCALE GENOMIC DNA]</scope>
    <source>
        <strain evidence="2">cv. PW_Plant_1</strain>
    </source>
</reference>
<sequence length="175" mass="20170">MPDPVSRAAAINKHNLDNCTLQEMVPEDGYLPRYTSSKSLAKLLMSSFLNVSREMAADSICDVIARLFCSDERKDFELQNLSQQLSEERSQTQKLQSCIEESNRNADERLRKCHTDLQENSNKIRGLEEKYVCSQNSLKKCREKMQVLKEQAEVEREAGIENLRARDILIRDKAE</sequence>
<proteinExistence type="predicted"/>
<protein>
    <submittedName>
        <fullName evidence="1">Uncharacterized protein</fullName>
    </submittedName>
</protein>
<evidence type="ECO:0000313" key="1">
    <source>
        <dbReference type="EMBL" id="KAJ7548690.1"/>
    </source>
</evidence>
<comment type="caution">
    <text evidence="1">The sequence shown here is derived from an EMBL/GenBank/DDBJ whole genome shotgun (WGS) entry which is preliminary data.</text>
</comment>
<evidence type="ECO:0000313" key="2">
    <source>
        <dbReference type="Proteomes" id="UP001162992"/>
    </source>
</evidence>
<dbReference type="Proteomes" id="UP001162992">
    <property type="component" value="Chromosome 7"/>
</dbReference>
<accession>A0ACC2D3J1</accession>
<gene>
    <name evidence="1" type="ORF">O6H91_07G022700</name>
</gene>
<name>A0ACC2D3J1_DIPCM</name>
<keyword evidence="2" id="KW-1185">Reference proteome</keyword>
<organism evidence="1 2">
    <name type="scientific">Diphasiastrum complanatum</name>
    <name type="common">Issler's clubmoss</name>
    <name type="synonym">Lycopodium complanatum</name>
    <dbReference type="NCBI Taxonomy" id="34168"/>
    <lineage>
        <taxon>Eukaryota</taxon>
        <taxon>Viridiplantae</taxon>
        <taxon>Streptophyta</taxon>
        <taxon>Embryophyta</taxon>
        <taxon>Tracheophyta</taxon>
        <taxon>Lycopodiopsida</taxon>
        <taxon>Lycopodiales</taxon>
        <taxon>Lycopodiaceae</taxon>
        <taxon>Lycopodioideae</taxon>
        <taxon>Diphasiastrum</taxon>
    </lineage>
</organism>